<feature type="transmembrane region" description="Helical" evidence="1">
    <location>
        <begin position="48"/>
        <end position="66"/>
    </location>
</feature>
<keyword evidence="1" id="KW-0812">Transmembrane</keyword>
<dbReference type="EMBL" id="FNEB01000001">
    <property type="protein sequence ID" value="SDI03976.1"/>
    <property type="molecule type" value="Genomic_DNA"/>
</dbReference>
<dbReference type="RefSeq" id="WP_090027000.1">
    <property type="nucleotide sequence ID" value="NZ_FNEB01000001.1"/>
</dbReference>
<evidence type="ECO:0000256" key="1">
    <source>
        <dbReference type="SAM" id="Phobius"/>
    </source>
</evidence>
<keyword evidence="3" id="KW-1185">Reference proteome</keyword>
<reference evidence="2 3" key="1">
    <citation type="submission" date="2016-10" db="EMBL/GenBank/DDBJ databases">
        <authorList>
            <person name="de Groot N.N."/>
        </authorList>
    </citation>
    <scope>NUCLEOTIDE SEQUENCE [LARGE SCALE GENOMIC DNA]</scope>
    <source>
        <strain evidence="2 3">DSM 28010</strain>
    </source>
</reference>
<name>A0A1G8HBD5_9RHOB</name>
<protein>
    <recommendedName>
        <fullName evidence="4">RND transporter</fullName>
    </recommendedName>
</protein>
<dbReference type="Proteomes" id="UP000199340">
    <property type="component" value="Unassembled WGS sequence"/>
</dbReference>
<evidence type="ECO:0000313" key="3">
    <source>
        <dbReference type="Proteomes" id="UP000199340"/>
    </source>
</evidence>
<proteinExistence type="predicted"/>
<organism evidence="2 3">
    <name type="scientific">Lutimaribacter saemankumensis</name>
    <dbReference type="NCBI Taxonomy" id="490829"/>
    <lineage>
        <taxon>Bacteria</taxon>
        <taxon>Pseudomonadati</taxon>
        <taxon>Pseudomonadota</taxon>
        <taxon>Alphaproteobacteria</taxon>
        <taxon>Rhodobacterales</taxon>
        <taxon>Roseobacteraceae</taxon>
        <taxon>Lutimaribacter</taxon>
    </lineage>
</organism>
<keyword evidence="1" id="KW-0472">Membrane</keyword>
<gene>
    <name evidence="2" type="ORF">SAMN05421850_101436</name>
</gene>
<evidence type="ECO:0000313" key="2">
    <source>
        <dbReference type="EMBL" id="SDI03976.1"/>
    </source>
</evidence>
<accession>A0A1G8HBD5</accession>
<evidence type="ECO:0008006" key="4">
    <source>
        <dbReference type="Google" id="ProtNLM"/>
    </source>
</evidence>
<keyword evidence="1" id="KW-1133">Transmembrane helix</keyword>
<dbReference type="OrthoDB" id="1467821at2"/>
<sequence length="71" mass="7865">MKALDNISWLAVIVLCVLLGGAPFTPEPHLVEKLRMLMQGTLVRPIDIFDLVMHGAPFLLLLAKIARSVTR</sequence>
<dbReference type="AlphaFoldDB" id="A0A1G8HBD5"/>